<evidence type="ECO:0000313" key="2">
    <source>
        <dbReference type="EMBL" id="PKK46568.1"/>
    </source>
</evidence>
<proteinExistence type="predicted"/>
<protein>
    <recommendedName>
        <fullName evidence="1">SAM domain-containing protein</fullName>
    </recommendedName>
</protein>
<dbReference type="AlphaFoldDB" id="A0A2N1LAY5"/>
<dbReference type="EMBL" id="LLXL01008865">
    <property type="protein sequence ID" value="PKK46568.1"/>
    <property type="molecule type" value="Genomic_DNA"/>
</dbReference>
<reference evidence="2 3" key="2">
    <citation type="submission" date="2017-10" db="EMBL/GenBank/DDBJ databases">
        <title>Extensive intraspecific genome diversity in a model arbuscular mycorrhizal fungus.</title>
        <authorList>
            <person name="Chen E.C.H."/>
            <person name="Morin E."/>
            <person name="Baudet D."/>
            <person name="Noel J."/>
            <person name="Ndikumana S."/>
            <person name="Charron P."/>
            <person name="St-Onge C."/>
            <person name="Giorgi J."/>
            <person name="Grigoriev I.V."/>
            <person name="Roux C."/>
            <person name="Martin F.M."/>
            <person name="Corradi N."/>
        </authorList>
    </citation>
    <scope>NUCLEOTIDE SEQUENCE [LARGE SCALE GENOMIC DNA]</scope>
    <source>
        <strain evidence="2 3">C2</strain>
    </source>
</reference>
<gene>
    <name evidence="2" type="ORF">RhiirC2_803783</name>
</gene>
<comment type="caution">
    <text evidence="2">The sequence shown here is derived from an EMBL/GenBank/DDBJ whole genome shotgun (WGS) entry which is preliminary data.</text>
</comment>
<evidence type="ECO:0000313" key="3">
    <source>
        <dbReference type="Proteomes" id="UP000233469"/>
    </source>
</evidence>
<organism evidence="2 3">
    <name type="scientific">Rhizophagus irregularis</name>
    <dbReference type="NCBI Taxonomy" id="588596"/>
    <lineage>
        <taxon>Eukaryota</taxon>
        <taxon>Fungi</taxon>
        <taxon>Fungi incertae sedis</taxon>
        <taxon>Mucoromycota</taxon>
        <taxon>Glomeromycotina</taxon>
        <taxon>Glomeromycetes</taxon>
        <taxon>Glomerales</taxon>
        <taxon>Glomeraceae</taxon>
        <taxon>Rhizophagus</taxon>
    </lineage>
</organism>
<dbReference type="Proteomes" id="UP000233469">
    <property type="component" value="Unassembled WGS sequence"/>
</dbReference>
<dbReference type="InterPro" id="IPR013761">
    <property type="entry name" value="SAM/pointed_sf"/>
</dbReference>
<sequence length="99" mass="11126">MDASTSTHVNLSVETVEGWSVVNVKEFLNSKRDYFSLSDTEIGILEKNGINGRAFLDITKEELLSLNVRLGPAKNISKFVAQQIFITRSYDLPVCYIII</sequence>
<dbReference type="SUPFAM" id="SSF47769">
    <property type="entry name" value="SAM/Pointed domain"/>
    <property type="match status" value="1"/>
</dbReference>
<dbReference type="InterPro" id="IPR001660">
    <property type="entry name" value="SAM"/>
</dbReference>
<name>A0A2N1LAY5_9GLOM</name>
<dbReference type="Pfam" id="PF00536">
    <property type="entry name" value="SAM_1"/>
    <property type="match status" value="1"/>
</dbReference>
<reference evidence="2 3" key="1">
    <citation type="submission" date="2016-04" db="EMBL/GenBank/DDBJ databases">
        <title>Genome analyses suggest a sexual origin of heterokaryosis in a supposedly ancient asexual fungus.</title>
        <authorList>
            <person name="Ropars J."/>
            <person name="Sedzielewska K."/>
            <person name="Noel J."/>
            <person name="Charron P."/>
            <person name="Farinelli L."/>
            <person name="Marton T."/>
            <person name="Kruger M."/>
            <person name="Pelin A."/>
            <person name="Brachmann A."/>
            <person name="Corradi N."/>
        </authorList>
    </citation>
    <scope>NUCLEOTIDE SEQUENCE [LARGE SCALE GENOMIC DNA]</scope>
    <source>
        <strain evidence="2 3">C2</strain>
    </source>
</reference>
<dbReference type="Gene3D" id="1.10.150.50">
    <property type="entry name" value="Transcription Factor, Ets-1"/>
    <property type="match status" value="1"/>
</dbReference>
<feature type="domain" description="SAM" evidence="1">
    <location>
        <begin position="18"/>
        <end position="80"/>
    </location>
</feature>
<dbReference type="VEuPathDB" id="FungiDB:FUN_011701"/>
<evidence type="ECO:0000259" key="1">
    <source>
        <dbReference type="Pfam" id="PF00536"/>
    </source>
</evidence>
<accession>A0A2N1LAY5</accession>